<keyword evidence="2" id="KW-0132">Cell division</keyword>
<evidence type="ECO:0000256" key="6">
    <source>
        <dbReference type="SAM" id="MobiDB-lite"/>
    </source>
</evidence>
<feature type="region of interest" description="Disordered" evidence="6">
    <location>
        <begin position="909"/>
        <end position="940"/>
    </location>
</feature>
<reference evidence="9 10" key="1">
    <citation type="submission" date="2024-02" db="EMBL/GenBank/DDBJ databases">
        <authorList>
            <person name="Chen Y."/>
            <person name="Shah S."/>
            <person name="Dougan E. K."/>
            <person name="Thang M."/>
            <person name="Chan C."/>
        </authorList>
    </citation>
    <scope>NUCLEOTIDE SEQUENCE [LARGE SCALE GENOMIC DNA]</scope>
</reference>
<accession>A0ABP0HWG3</accession>
<organism evidence="9 10">
    <name type="scientific">Durusdinium trenchii</name>
    <dbReference type="NCBI Taxonomy" id="1381693"/>
    <lineage>
        <taxon>Eukaryota</taxon>
        <taxon>Sar</taxon>
        <taxon>Alveolata</taxon>
        <taxon>Dinophyceae</taxon>
        <taxon>Suessiales</taxon>
        <taxon>Symbiodiniaceae</taxon>
        <taxon>Durusdinium</taxon>
    </lineage>
</organism>
<evidence type="ECO:0000259" key="7">
    <source>
        <dbReference type="Pfam" id="PF01764"/>
    </source>
</evidence>
<proteinExistence type="predicted"/>
<evidence type="ECO:0000313" key="9">
    <source>
        <dbReference type="EMBL" id="CAK8994178.1"/>
    </source>
</evidence>
<feature type="compositionally biased region" description="Basic and acidic residues" evidence="6">
    <location>
        <begin position="1425"/>
        <end position="1440"/>
    </location>
</feature>
<evidence type="ECO:0000256" key="4">
    <source>
        <dbReference type="ARBA" id="ARBA00023242"/>
    </source>
</evidence>
<name>A0ABP0HWG3_9DINO</name>
<comment type="caution">
    <text evidence="9">The sequence shown here is derived from an EMBL/GenBank/DDBJ whole genome shotgun (WGS) entry which is preliminary data.</text>
</comment>
<feature type="compositionally biased region" description="Basic and acidic residues" evidence="6">
    <location>
        <begin position="911"/>
        <end position="921"/>
    </location>
</feature>
<dbReference type="Proteomes" id="UP001642464">
    <property type="component" value="Unassembled WGS sequence"/>
</dbReference>
<dbReference type="PANTHER" id="PTHR14222:SF2">
    <property type="entry name" value="CONDENSIN COMPLEX SUBUNIT 1"/>
    <property type="match status" value="1"/>
</dbReference>
<evidence type="ECO:0008006" key="11">
    <source>
        <dbReference type="Google" id="ProtNLM"/>
    </source>
</evidence>
<protein>
    <recommendedName>
        <fullName evidence="11">Condensin complex subunit 1</fullName>
    </recommendedName>
</protein>
<evidence type="ECO:0000256" key="1">
    <source>
        <dbReference type="ARBA" id="ARBA00004123"/>
    </source>
</evidence>
<dbReference type="InterPro" id="IPR002921">
    <property type="entry name" value="Fungal_lipase-type"/>
</dbReference>
<dbReference type="Pfam" id="PF12717">
    <property type="entry name" value="Cnd1"/>
    <property type="match status" value="1"/>
</dbReference>
<gene>
    <name evidence="9" type="ORF">SCF082_LOCUS3829</name>
</gene>
<evidence type="ECO:0000256" key="2">
    <source>
        <dbReference type="ARBA" id="ARBA00022618"/>
    </source>
</evidence>
<keyword evidence="5" id="KW-0131">Cell cycle</keyword>
<evidence type="ECO:0000256" key="5">
    <source>
        <dbReference type="ARBA" id="ARBA00023306"/>
    </source>
</evidence>
<dbReference type="InterPro" id="IPR016024">
    <property type="entry name" value="ARM-type_fold"/>
</dbReference>
<dbReference type="InterPro" id="IPR032682">
    <property type="entry name" value="Cnd1_C"/>
</dbReference>
<dbReference type="InterPro" id="IPR026971">
    <property type="entry name" value="CND1/NCAPD3"/>
</dbReference>
<feature type="region of interest" description="Disordered" evidence="6">
    <location>
        <begin position="580"/>
        <end position="599"/>
    </location>
</feature>
<feature type="domain" description="Condensin complex subunit 1 C-terminal" evidence="8">
    <location>
        <begin position="1551"/>
        <end position="1708"/>
    </location>
</feature>
<dbReference type="Pfam" id="PF01764">
    <property type="entry name" value="Lipase_3"/>
    <property type="match status" value="1"/>
</dbReference>
<feature type="compositionally biased region" description="Basic and acidic residues" evidence="6">
    <location>
        <begin position="1812"/>
        <end position="1827"/>
    </location>
</feature>
<feature type="region of interest" description="Disordered" evidence="6">
    <location>
        <begin position="1812"/>
        <end position="1835"/>
    </location>
</feature>
<evidence type="ECO:0000313" key="10">
    <source>
        <dbReference type="Proteomes" id="UP001642464"/>
    </source>
</evidence>
<dbReference type="SUPFAM" id="SSF48371">
    <property type="entry name" value="ARM repeat"/>
    <property type="match status" value="2"/>
</dbReference>
<sequence>MSPGPFNWLFSAVSSSFCLLRAKKTTMKEFTLPFKPEGKDSCAVSMALEVESSLGSALGGQGRSSCLGSLALVYGLMKASSREWLGGVVDLLADAAKRLVAEAGRLRGAKSKERRGVAEDVGWQEKSDASAKALRNVCKVSAFFLRWTCERLLSAAKKRPGRTRRGKAEQQAAAEEAKEASKALERQRALALNELHGLLARGPGDQGFGSEIQTHAGALSSLFATGFGWRNAHPIDPMTWKERCLGSGSATLLRGNKWLALKGKETKQAALQCIAVPLLQEGQQHSNLLVATVSKLLHGLRGAEGTAAFAAECLLQAHTTPLPRLFLVELTQHCTAQELTSQGAFQRSLAAFLVALSERLPHAARRDGVVLANISVLLPLLDVDCYPIRQAIVESIGQLLAAEGTLQFRGQEKHGRAANTQGACCLRVESATGRPEDLCLAAYSEARVELWLETLFTRFLDKSVWVRYRVLQTLNNLASNNGLPRELWPRVLDLAIRRMQDTASMSRKAAMQLVRKLVEFHPYGPALKGSGDERAKAEKLLNEIQDGSEVLGFPSLIFAEMFTCRAEELAELEGAELEGAELEAAEPAEKRRRCKGKTETDVSIAREVDKDLNAQGEDEEPTEDNATGRHVAREKQREALQRMEQCYAQRVHFVELLDAAEARLRALLGSKTATDVTEAIGVVVELRLRGVPAAAKAFHQVLGLVWSRHAPIKDAAVDAFYRMHLEGRDVASAAQAMLDIYKDGFSSGTLTHTHLASVQAGLQRSDVAPLRWKELIQQAAEKELIVASQVIPTMLSALSEPGSAPCALRALTALSASGHEALSKAMPKLQEFVVQRSGSPAERLESCRLVCQLLLRFLGSAKTAVADSTVARLCAVSQECSCVVVQHFVKGDISPQWFPAAMCAMDPPADAAHRSPDKARPSGELAGKSGQSEGAAWKQDVQDDGEIEAGLGTTGVWLVLFFCSAGMSHGFHDPTGQLKELFPEENWATWFVKMQMLRIYAFLSLASLIPESVAGARTRELHDSAAGVENGQRRGNSSGMTEGCRRDKTCDVYDCHTVTIPSVSEITELNDKLQEIHEHTLGSHQVLTHRESLILRTSLRLAMLAYGRNDGKGLSYHELRTEKEVSMLELQFKSFRHKEHKTDDTAHLVAYLFKVQGSEGPGVGIALSYKGSTNLADWKANMATWPRSMFPTIPELKNVKVHRGFLAHKRRLDARMSDAPMAPLKTTLAKWGVETSAKSFREFLLAGQWSWLLTVGHSLGGAMAAISGLELAVHTSRAGQQKQVHVVGVGTAIPGNQKFSDAMDGFITPKGGLRIANDGDNIPFMGYGLVWLWRSTRVVHGYEWILPHLARKRLKKLKMHIQYDIFDWATKPARFVFPKVKPVAVPQLGAVAFVAGHLALRMLIFLEGLQSALKRKRMAQEEAKMAEQREKTKEKKEKAETSMGGVGLEEREAEAFAQLAESGLLYSNRLLDRVKPLLFACLLDKELRGYPLIRRVGAISLCKFMTVSKRFCEENLQLLFSVLFPRNGKSQLSGATQDAFAEGGLLEDLTLRQSLLVAVGDLLFRHPNVVEPWTGRLYATLSAPAEETGSAVDLRLTALLVLTHLVLNDMMKPRPVLLIRALWLTACKHEATARVARILFQELAKRSTNVVYNLLPEIVARLPEHVEPGVEGGAVARVQYIMQFVEKEKHIEGLIEKFTLRLEQCASGAGAADAEAQEDGEAASPARVEEQWTDGCREWRDTVACLAHALGAMSLSDRCVLRLHDVVVTRKALNLALSYYPVARECLLAVVEPRSGMGYDGMFSDRFALEKARKPRGKGEEEPKADGAGDGAAGGKAGSAAQAALDAMEQLVNTLAHGKEDLQAMQQIVEMICLKEAPVVFTFMDVTSKFIDEDQVTLKSNYDFILRSTLTNDRKGIWNELPEGTMSFPTFWRIARKHLRHYKPAATINDYCTYCMDLKKQILPSTEKLLADVRSELIQFMEGYFDQWDAFKASEGLEDKPGLHLRSLRHYIYHHSARTPCRQHAEHAFPCGLAQLRSRQSEFPQKQRVSLHAKEADLCLQLQSMSKLLDAYLFHRSANELQKPAMLRLLEEPPAKSVVVLSDFKELVTLPLRAVKSGEEFYATARKELSVFGSILAERKSDVDPTVLWTRVLIVSDVLDHTSCRASQCIDTVLKQRRGSGPADEIHLLSDAGPHFRSYEAMHHSCCVLPLAHKARVCVHWGVEKHFKSEADRLFALLARYIKDAQVKQHDLLDTDDLCDWVGKRASEARKLDPTSPFVVVIKDVEPQKKPAEDRYSLSVKHFHITRTYCVSSCPVTNARSRLGVRIYNHIFQICKQRLI</sequence>
<feature type="region of interest" description="Disordered" evidence="6">
    <location>
        <begin position="158"/>
        <end position="178"/>
    </location>
</feature>
<keyword evidence="3" id="KW-0498">Mitosis</keyword>
<comment type="subcellular location">
    <subcellularLocation>
        <location evidence="1">Nucleus</location>
    </subcellularLocation>
</comment>
<keyword evidence="4" id="KW-0539">Nucleus</keyword>
<evidence type="ECO:0000259" key="8">
    <source>
        <dbReference type="Pfam" id="PF12717"/>
    </source>
</evidence>
<dbReference type="PANTHER" id="PTHR14222">
    <property type="entry name" value="CONDENSIN"/>
    <property type="match status" value="1"/>
</dbReference>
<dbReference type="Gene3D" id="3.40.50.1820">
    <property type="entry name" value="alpha/beta hydrolase"/>
    <property type="match status" value="1"/>
</dbReference>
<feature type="domain" description="Fungal lipase-type" evidence="7">
    <location>
        <begin position="1167"/>
        <end position="1325"/>
    </location>
</feature>
<dbReference type="SUPFAM" id="SSF53474">
    <property type="entry name" value="alpha/beta-Hydrolases"/>
    <property type="match status" value="1"/>
</dbReference>
<evidence type="ECO:0000256" key="3">
    <source>
        <dbReference type="ARBA" id="ARBA00022776"/>
    </source>
</evidence>
<keyword evidence="10" id="KW-1185">Reference proteome</keyword>
<dbReference type="EMBL" id="CAXAMM010001980">
    <property type="protein sequence ID" value="CAK8994178.1"/>
    <property type="molecule type" value="Genomic_DNA"/>
</dbReference>
<feature type="region of interest" description="Disordered" evidence="6">
    <location>
        <begin position="1425"/>
        <end position="1444"/>
    </location>
</feature>
<dbReference type="InterPro" id="IPR029058">
    <property type="entry name" value="AB_hydrolase_fold"/>
</dbReference>
<feature type="region of interest" description="Disordered" evidence="6">
    <location>
        <begin position="606"/>
        <end position="630"/>
    </location>
</feature>